<gene>
    <name evidence="2" type="ORF">LSP00402_LOCUS8504</name>
</gene>
<feature type="region of interest" description="Disordered" evidence="1">
    <location>
        <begin position="176"/>
        <end position="252"/>
    </location>
</feature>
<dbReference type="EMBL" id="HBHP01013624">
    <property type="protein sequence ID" value="CAD9761112.1"/>
    <property type="molecule type" value="Transcribed_RNA"/>
</dbReference>
<name>A0A7S2TQC4_9EUKA</name>
<evidence type="ECO:0000313" key="2">
    <source>
        <dbReference type="EMBL" id="CAD9761112.1"/>
    </source>
</evidence>
<reference evidence="2" key="1">
    <citation type="submission" date="2021-01" db="EMBL/GenBank/DDBJ databases">
        <authorList>
            <person name="Corre E."/>
            <person name="Pelletier E."/>
            <person name="Niang G."/>
            <person name="Scheremetjew M."/>
            <person name="Finn R."/>
            <person name="Kale V."/>
            <person name="Holt S."/>
            <person name="Cochrane G."/>
            <person name="Meng A."/>
            <person name="Brown T."/>
            <person name="Cohen L."/>
        </authorList>
    </citation>
    <scope>NUCLEOTIDE SEQUENCE</scope>
    <source>
        <strain evidence="2">CCMP622</strain>
    </source>
</reference>
<feature type="region of interest" description="Disordered" evidence="1">
    <location>
        <begin position="1"/>
        <end position="123"/>
    </location>
</feature>
<organism evidence="2">
    <name type="scientific">Lotharella oceanica</name>
    <dbReference type="NCBI Taxonomy" id="641309"/>
    <lineage>
        <taxon>Eukaryota</taxon>
        <taxon>Sar</taxon>
        <taxon>Rhizaria</taxon>
        <taxon>Cercozoa</taxon>
        <taxon>Chlorarachniophyceae</taxon>
        <taxon>Lotharella</taxon>
    </lineage>
</organism>
<proteinExistence type="predicted"/>
<protein>
    <submittedName>
        <fullName evidence="2">Uncharacterized protein</fullName>
    </submittedName>
</protein>
<sequence length="272" mass="29727">MGACCSANEDSRGSDIRPARRRSNKADVYRDDRPYPQNKKAVPQNMAGMVRESVGIDDEYPANGDNALISGKDGRDGKVRKSSMGSLGSQGTPKQNYFQSKPKSGSHGSSLNTIRNNDLNENHEEEIKKIMAALDRGGTKEEIAQLESRLSKMSRAISMDVDNKKMQRVVGGMTLAPIQENHKIPAARKSGGAHAKTVHSSDISSDEESVEESSSSDSDDHLSSPPYSQRGFPPNDAKDSRRYSQTLKNEGAIDKLQSLTQALPKLKPYYVA</sequence>
<feature type="compositionally biased region" description="Basic and acidic residues" evidence="1">
    <location>
        <begin position="9"/>
        <end position="34"/>
    </location>
</feature>
<accession>A0A7S2TQC4</accession>
<feature type="compositionally biased region" description="Polar residues" evidence="1">
    <location>
        <begin position="83"/>
        <end position="117"/>
    </location>
</feature>
<evidence type="ECO:0000256" key="1">
    <source>
        <dbReference type="SAM" id="MobiDB-lite"/>
    </source>
</evidence>
<dbReference type="AlphaFoldDB" id="A0A7S2TQC4"/>